<dbReference type="EMBL" id="GBXM01035533">
    <property type="protein sequence ID" value="JAH73044.1"/>
    <property type="molecule type" value="Transcribed_RNA"/>
</dbReference>
<accession>A0A0E9V4J7</accession>
<proteinExistence type="predicted"/>
<dbReference type="AlphaFoldDB" id="A0A0E9V4J7"/>
<name>A0A0E9V4J7_ANGAN</name>
<protein>
    <submittedName>
        <fullName evidence="1">Uncharacterized protein</fullName>
    </submittedName>
</protein>
<reference evidence="1" key="1">
    <citation type="submission" date="2014-11" db="EMBL/GenBank/DDBJ databases">
        <authorList>
            <person name="Amaro Gonzalez C."/>
        </authorList>
    </citation>
    <scope>NUCLEOTIDE SEQUENCE</scope>
</reference>
<sequence length="36" mass="4341">MLLGSIRHPLLILHIMYFQCLHDFKSNHFHFSETLT</sequence>
<organism evidence="1">
    <name type="scientific">Anguilla anguilla</name>
    <name type="common">European freshwater eel</name>
    <name type="synonym">Muraena anguilla</name>
    <dbReference type="NCBI Taxonomy" id="7936"/>
    <lineage>
        <taxon>Eukaryota</taxon>
        <taxon>Metazoa</taxon>
        <taxon>Chordata</taxon>
        <taxon>Craniata</taxon>
        <taxon>Vertebrata</taxon>
        <taxon>Euteleostomi</taxon>
        <taxon>Actinopterygii</taxon>
        <taxon>Neopterygii</taxon>
        <taxon>Teleostei</taxon>
        <taxon>Anguilliformes</taxon>
        <taxon>Anguillidae</taxon>
        <taxon>Anguilla</taxon>
    </lineage>
</organism>
<evidence type="ECO:0000313" key="1">
    <source>
        <dbReference type="EMBL" id="JAH73044.1"/>
    </source>
</evidence>
<reference evidence="1" key="2">
    <citation type="journal article" date="2015" name="Fish Shellfish Immunol.">
        <title>Early steps in the European eel (Anguilla anguilla)-Vibrio vulnificus interaction in the gills: Role of the RtxA13 toxin.</title>
        <authorList>
            <person name="Callol A."/>
            <person name="Pajuelo D."/>
            <person name="Ebbesson L."/>
            <person name="Teles M."/>
            <person name="MacKenzie S."/>
            <person name="Amaro C."/>
        </authorList>
    </citation>
    <scope>NUCLEOTIDE SEQUENCE</scope>
</reference>